<sequence length="451" mass="49298">MSLSIVILAAGKGTRMRSDLPKVLQPLAHKPLLGYVINASMSVNPSQLVIVYGYGGNLVKKAFPSEHIQWVEQKEQLGTGHAVQQAIPLIKDEGCTLILYGDVPLIDQETIQSLIKKGQKNLVVLTYQKENPKGYGRIVRKDDRIQKIVEEKDCDALQKNIKEINTGIMCAPNHLLKNWLKRLNNQNVQKEYYLTDIVGLSIEDNIEVLSESADNEVSITGINSKFELATMERSYQLMTAKKLMEEGVTIIDPSRIDIRGEVTAGQDVLIDVGCIFEGKVILGNHVKIAAYSHVKDSVIGDHTSIEPYSHIVQSVIGENCRIGPFARLRPGTKLQNKVHIGNFVEIKNSEVNNETNINHLSYVGDSLVGKSVNIGAGAITCNYDGANKHPTTIEDDVFIGSNTALVAPIKIGKGATIAAGSTITKDAPPGELTVSRSKQTSISGWTKPTKK</sequence>
<feature type="region of interest" description="Disordered" evidence="19">
    <location>
        <begin position="426"/>
        <end position="451"/>
    </location>
</feature>
<feature type="binding site" evidence="18">
    <location>
        <position position="73"/>
    </location>
    <ligand>
        <name>UDP-N-acetyl-alpha-D-glucosamine</name>
        <dbReference type="ChEBI" id="CHEBI:57705"/>
    </ligand>
</feature>
<dbReference type="EC" id="2.3.1.157" evidence="18"/>
<feature type="binding site" evidence="18">
    <location>
        <position position="136"/>
    </location>
    <ligand>
        <name>UDP-N-acetyl-alpha-D-glucosamine</name>
        <dbReference type="ChEBI" id="CHEBI:57705"/>
    </ligand>
</feature>
<feature type="binding site" evidence="18">
    <location>
        <position position="150"/>
    </location>
    <ligand>
        <name>UDP-N-acetyl-alpha-D-glucosamine</name>
        <dbReference type="ChEBI" id="CHEBI:57705"/>
    </ligand>
</feature>
<dbReference type="GO" id="GO:0005737">
    <property type="term" value="C:cytoplasm"/>
    <property type="evidence" value="ECO:0007669"/>
    <property type="project" value="UniProtKB-SubCell"/>
</dbReference>
<keyword evidence="7 18" id="KW-0479">Metal-binding</keyword>
<dbReference type="InterPro" id="IPR001451">
    <property type="entry name" value="Hexapep"/>
</dbReference>
<feature type="binding site" evidence="18">
    <location>
        <position position="165"/>
    </location>
    <ligand>
        <name>UDP-N-acetyl-alpha-D-glucosamine</name>
        <dbReference type="ChEBI" id="CHEBI:57705"/>
    </ligand>
</feature>
<dbReference type="SUPFAM" id="SSF51161">
    <property type="entry name" value="Trimeric LpxA-like enzymes"/>
    <property type="match status" value="1"/>
</dbReference>
<feature type="binding site" evidence="18">
    <location>
        <position position="223"/>
    </location>
    <ligand>
        <name>UDP-N-acetyl-alpha-D-glucosamine</name>
        <dbReference type="ChEBI" id="CHEBI:57705"/>
    </ligand>
</feature>
<dbReference type="GO" id="GO:0016020">
    <property type="term" value="C:membrane"/>
    <property type="evidence" value="ECO:0007669"/>
    <property type="project" value="GOC"/>
</dbReference>
<evidence type="ECO:0000313" key="23">
    <source>
        <dbReference type="Proteomes" id="UP000312102"/>
    </source>
</evidence>
<dbReference type="Gene3D" id="3.90.550.10">
    <property type="entry name" value="Spore Coat Polysaccharide Biosynthesis Protein SpsA, Chain A"/>
    <property type="match status" value="1"/>
</dbReference>
<dbReference type="GO" id="GO:0009245">
    <property type="term" value="P:lipid A biosynthetic process"/>
    <property type="evidence" value="ECO:0007669"/>
    <property type="project" value="UniProtKB-UniRule"/>
</dbReference>
<feature type="binding site" evidence="18">
    <location>
        <position position="401"/>
    </location>
    <ligand>
        <name>acetyl-CoA</name>
        <dbReference type="ChEBI" id="CHEBI:57288"/>
    </ligand>
</feature>
<feature type="binding site" evidence="18">
    <location>
        <position position="373"/>
    </location>
    <ligand>
        <name>UDP-N-acetyl-alpha-D-glucosamine</name>
        <dbReference type="ChEBI" id="CHEBI:57705"/>
    </ligand>
</feature>
<evidence type="ECO:0000256" key="14">
    <source>
        <dbReference type="ARBA" id="ARBA00023316"/>
    </source>
</evidence>
<feature type="binding site" evidence="18">
    <location>
        <position position="419"/>
    </location>
    <ligand>
        <name>acetyl-CoA</name>
        <dbReference type="ChEBI" id="CHEBI:57288"/>
    </ligand>
</feature>
<feature type="region of interest" description="Linker" evidence="18">
    <location>
        <begin position="226"/>
        <end position="246"/>
    </location>
</feature>
<keyword evidence="4 18" id="KW-0963">Cytoplasm</keyword>
<comment type="pathway">
    <text evidence="18">Bacterial outer membrane biogenesis; LPS lipid A biosynthesis.</text>
</comment>
<dbReference type="Pfam" id="PF25087">
    <property type="entry name" value="GMPPB_C"/>
    <property type="match status" value="1"/>
</dbReference>
<dbReference type="GO" id="GO:0003977">
    <property type="term" value="F:UDP-N-acetylglucosamine diphosphorylase activity"/>
    <property type="evidence" value="ECO:0007669"/>
    <property type="project" value="UniProtKB-UniRule"/>
</dbReference>
<feature type="binding site" evidence="18">
    <location>
        <position position="376"/>
    </location>
    <ligand>
        <name>acetyl-CoA</name>
        <dbReference type="ChEBI" id="CHEBI:57288"/>
    </ligand>
</feature>
<keyword evidence="11 18" id="KW-0573">Peptidoglycan synthesis</keyword>
<feature type="binding site" evidence="18">
    <location>
        <position position="22"/>
    </location>
    <ligand>
        <name>UDP-N-acetyl-alpha-D-glucosamine</name>
        <dbReference type="ChEBI" id="CHEBI:57705"/>
    </ligand>
</feature>
<comment type="similarity">
    <text evidence="3 18">In the N-terminal section; belongs to the N-acetylglucosamine-1-phosphate uridyltransferase family.</text>
</comment>
<dbReference type="GO" id="GO:0019134">
    <property type="term" value="F:glucosamine-1-phosphate N-acetyltransferase activity"/>
    <property type="evidence" value="ECO:0007669"/>
    <property type="project" value="UniProtKB-UniRule"/>
</dbReference>
<evidence type="ECO:0000256" key="18">
    <source>
        <dbReference type="HAMAP-Rule" id="MF_01631"/>
    </source>
</evidence>
<protein>
    <recommendedName>
        <fullName evidence="18">Bifunctional protein GlmU</fullName>
    </recommendedName>
    <domain>
        <recommendedName>
            <fullName evidence="18">UDP-N-acetylglucosamine pyrophosphorylase</fullName>
            <ecNumber evidence="18">2.7.7.23</ecNumber>
        </recommendedName>
        <alternativeName>
            <fullName evidence="18">N-acetylglucosamine-1-phosphate uridyltransferase</fullName>
        </alternativeName>
    </domain>
    <domain>
        <recommendedName>
            <fullName evidence="18">Glucosamine-1-phosphate N-acetyltransferase</fullName>
            <ecNumber evidence="18">2.3.1.157</ecNumber>
        </recommendedName>
    </domain>
</protein>
<evidence type="ECO:0000256" key="2">
    <source>
        <dbReference type="ARBA" id="ARBA00007707"/>
    </source>
</evidence>
<evidence type="ECO:0000256" key="5">
    <source>
        <dbReference type="ARBA" id="ARBA00022679"/>
    </source>
</evidence>
<evidence type="ECO:0000313" key="22">
    <source>
        <dbReference type="EMBL" id="QDD14093.1"/>
    </source>
</evidence>
<feature type="active site" description="Proton acceptor" evidence="18">
    <location>
        <position position="359"/>
    </location>
</feature>
<keyword evidence="6 18" id="KW-0548">Nucleotidyltransferase</keyword>
<dbReference type="InterPro" id="IPR050065">
    <property type="entry name" value="GlmU-like"/>
</dbReference>
<comment type="pathway">
    <text evidence="18">Nucleotide-sugar biosynthesis; UDP-N-acetyl-alpha-D-glucosamine biosynthesis; N-acetyl-alpha-D-glucosamine 1-phosphate from alpha-D-glucosamine 6-phosphate (route II): step 2/2.</text>
</comment>
<name>A0AAE6FUL3_9PROT</name>
<dbReference type="CDD" id="cd02540">
    <property type="entry name" value="GT2_GlmU_N_bac"/>
    <property type="match status" value="1"/>
</dbReference>
<evidence type="ECO:0000256" key="17">
    <source>
        <dbReference type="ARBA" id="ARBA00049628"/>
    </source>
</evidence>
<comment type="catalytic activity">
    <reaction evidence="16 18">
        <text>N-acetyl-alpha-D-glucosamine 1-phosphate + UTP + H(+) = UDP-N-acetyl-alpha-D-glucosamine + diphosphate</text>
        <dbReference type="Rhea" id="RHEA:13509"/>
        <dbReference type="ChEBI" id="CHEBI:15378"/>
        <dbReference type="ChEBI" id="CHEBI:33019"/>
        <dbReference type="ChEBI" id="CHEBI:46398"/>
        <dbReference type="ChEBI" id="CHEBI:57705"/>
        <dbReference type="ChEBI" id="CHEBI:57776"/>
        <dbReference type="EC" id="2.7.7.23"/>
    </reaction>
</comment>
<dbReference type="GO" id="GO:0071555">
    <property type="term" value="P:cell wall organization"/>
    <property type="evidence" value="ECO:0007669"/>
    <property type="project" value="UniProtKB-KW"/>
</dbReference>
<evidence type="ECO:0000256" key="15">
    <source>
        <dbReference type="ARBA" id="ARBA00048247"/>
    </source>
</evidence>
<feature type="domain" description="MobA-like NTP transferase" evidence="20">
    <location>
        <begin position="6"/>
        <end position="131"/>
    </location>
</feature>
<dbReference type="SUPFAM" id="SSF53448">
    <property type="entry name" value="Nucleotide-diphospho-sugar transferases"/>
    <property type="match status" value="1"/>
</dbReference>
<comment type="subunit">
    <text evidence="18">Homotrimer.</text>
</comment>
<dbReference type="Pfam" id="PF14602">
    <property type="entry name" value="Hexapep_2"/>
    <property type="match status" value="1"/>
</dbReference>
<keyword evidence="23" id="KW-1185">Reference proteome</keyword>
<dbReference type="GO" id="GO:0000287">
    <property type="term" value="F:magnesium ion binding"/>
    <property type="evidence" value="ECO:0007669"/>
    <property type="project" value="UniProtKB-UniRule"/>
</dbReference>
<dbReference type="GO" id="GO:0006048">
    <property type="term" value="P:UDP-N-acetylglucosamine biosynthetic process"/>
    <property type="evidence" value="ECO:0007669"/>
    <property type="project" value="InterPro"/>
</dbReference>
<feature type="region of interest" description="N-acetyltransferase" evidence="18">
    <location>
        <begin position="247"/>
        <end position="451"/>
    </location>
</feature>
<reference evidence="22 23" key="1">
    <citation type="journal article" date="2019" name="ISME J.">
        <title>Evolution in action: habitat transition from sediment to the pelagial leads to genome streamlining in Methylophilaceae.</title>
        <authorList>
            <person name="Salcher M."/>
            <person name="Schaefle D."/>
            <person name="Kaspar M."/>
            <person name="Neuenschwander S.M."/>
            <person name="Ghai R."/>
        </authorList>
    </citation>
    <scope>NUCLEOTIDE SEQUENCE [LARGE SCALE GENOMIC DNA]</scope>
    <source>
        <strain evidence="22 23">MMS-RI-1</strain>
    </source>
</reference>
<dbReference type="KEGG" id="mrk:FIT61_06640"/>
<keyword evidence="9 18" id="KW-0460">Magnesium</keyword>
<dbReference type="InterPro" id="IPR025877">
    <property type="entry name" value="MobA-like_NTP_Trfase"/>
</dbReference>
<evidence type="ECO:0000259" key="20">
    <source>
        <dbReference type="Pfam" id="PF12804"/>
    </source>
</evidence>
<feature type="binding site" evidence="18">
    <location>
        <begin position="78"/>
        <end position="79"/>
    </location>
    <ligand>
        <name>UDP-N-acetyl-alpha-D-glucosamine</name>
        <dbReference type="ChEBI" id="CHEBI:57705"/>
    </ligand>
</feature>
<feature type="compositionally biased region" description="Polar residues" evidence="19">
    <location>
        <begin position="434"/>
        <end position="451"/>
    </location>
</feature>
<dbReference type="InterPro" id="IPR005882">
    <property type="entry name" value="Bifunctional_GlmU"/>
</dbReference>
<dbReference type="InterPro" id="IPR056729">
    <property type="entry name" value="GMPPB_C"/>
</dbReference>
<dbReference type="GO" id="GO:0008360">
    <property type="term" value="P:regulation of cell shape"/>
    <property type="evidence" value="ECO:0007669"/>
    <property type="project" value="UniProtKB-KW"/>
</dbReference>
<dbReference type="RefSeq" id="WP_139883883.1">
    <property type="nucleotide sequence ID" value="NZ_CP040986.1"/>
</dbReference>
<evidence type="ECO:0000256" key="4">
    <source>
        <dbReference type="ARBA" id="ARBA00022490"/>
    </source>
</evidence>
<evidence type="ECO:0000256" key="9">
    <source>
        <dbReference type="ARBA" id="ARBA00022842"/>
    </source>
</evidence>
<dbReference type="Gene3D" id="2.160.10.10">
    <property type="entry name" value="Hexapeptide repeat proteins"/>
    <property type="match status" value="1"/>
</dbReference>
<evidence type="ECO:0000256" key="7">
    <source>
        <dbReference type="ARBA" id="ARBA00022723"/>
    </source>
</evidence>
<evidence type="ECO:0000256" key="13">
    <source>
        <dbReference type="ARBA" id="ARBA00023315"/>
    </source>
</evidence>
<feature type="binding site" evidence="18">
    <location>
        <position position="362"/>
    </location>
    <ligand>
        <name>UDP-N-acetyl-alpha-D-glucosamine</name>
        <dbReference type="ChEBI" id="CHEBI:57705"/>
    </ligand>
</feature>
<dbReference type="GO" id="GO:0000902">
    <property type="term" value="P:cell morphogenesis"/>
    <property type="evidence" value="ECO:0007669"/>
    <property type="project" value="UniProtKB-UniRule"/>
</dbReference>
<feature type="region of interest" description="Pyrophosphorylase" evidence="18">
    <location>
        <begin position="1"/>
        <end position="225"/>
    </location>
</feature>
<gene>
    <name evidence="18 22" type="primary">glmU</name>
    <name evidence="22" type="ORF">FIT61_06640</name>
</gene>
<dbReference type="InterPro" id="IPR038009">
    <property type="entry name" value="GlmU_C_LbH"/>
</dbReference>
<organism evidence="22 23">
    <name type="scientific">Candidatus Methylopumilus rimovensis</name>
    <dbReference type="NCBI Taxonomy" id="2588535"/>
    <lineage>
        <taxon>Bacteria</taxon>
        <taxon>Pseudomonadati</taxon>
        <taxon>Pseudomonadota</taxon>
        <taxon>Betaproteobacteria</taxon>
        <taxon>Nitrosomonadales</taxon>
        <taxon>Methylophilaceae</taxon>
        <taxon>Candidatus Methylopumilus</taxon>
    </lineage>
</organism>
<feature type="binding site" evidence="18">
    <location>
        <begin position="100"/>
        <end position="102"/>
    </location>
    <ligand>
        <name>UDP-N-acetyl-alpha-D-glucosamine</name>
        <dbReference type="ChEBI" id="CHEBI:57705"/>
    </ligand>
</feature>
<keyword evidence="14 18" id="KW-0961">Cell wall biogenesis/degradation</keyword>
<evidence type="ECO:0000256" key="16">
    <source>
        <dbReference type="ARBA" id="ARBA00048493"/>
    </source>
</evidence>
<dbReference type="AlphaFoldDB" id="A0AAE6FUL3"/>
<dbReference type="PANTHER" id="PTHR43584:SF3">
    <property type="entry name" value="BIFUNCTIONAL PROTEIN GLMU"/>
    <property type="match status" value="1"/>
</dbReference>
<dbReference type="EC" id="2.7.7.23" evidence="18"/>
<comment type="pathway">
    <text evidence="18">Nucleotide-sugar biosynthesis; UDP-N-acetyl-alpha-D-glucosamine biosynthesis; UDP-N-acetyl-alpha-D-glucosamine from N-acetyl-alpha-D-glucosamine 1-phosphate: step 1/1.</text>
</comment>
<evidence type="ECO:0000256" key="11">
    <source>
        <dbReference type="ARBA" id="ARBA00022984"/>
    </source>
</evidence>
<dbReference type="CDD" id="cd03353">
    <property type="entry name" value="LbH_GlmU_C"/>
    <property type="match status" value="1"/>
</dbReference>
<dbReference type="NCBIfam" id="TIGR01173">
    <property type="entry name" value="glmU"/>
    <property type="match status" value="1"/>
</dbReference>
<keyword evidence="10 18" id="KW-0133">Cell shape</keyword>
<dbReference type="HAMAP" id="MF_01631">
    <property type="entry name" value="GlmU"/>
    <property type="match status" value="1"/>
</dbReference>
<evidence type="ECO:0000256" key="10">
    <source>
        <dbReference type="ARBA" id="ARBA00022960"/>
    </source>
</evidence>
<evidence type="ECO:0000256" key="1">
    <source>
        <dbReference type="ARBA" id="ARBA00004496"/>
    </source>
</evidence>
<keyword evidence="5 18" id="KW-0808">Transferase</keyword>
<evidence type="ECO:0000256" key="3">
    <source>
        <dbReference type="ARBA" id="ARBA00007947"/>
    </source>
</evidence>
<dbReference type="Proteomes" id="UP000312102">
    <property type="component" value="Chromosome"/>
</dbReference>
<dbReference type="InterPro" id="IPR011004">
    <property type="entry name" value="Trimer_LpxA-like_sf"/>
</dbReference>
<evidence type="ECO:0000256" key="8">
    <source>
        <dbReference type="ARBA" id="ARBA00022737"/>
    </source>
</evidence>
<proteinExistence type="inferred from homology"/>
<comment type="similarity">
    <text evidence="2 18">In the C-terminal section; belongs to the transferase hexapeptide repeat family.</text>
</comment>
<feature type="domain" description="Mannose-1-phosphate guanyltransferase C-terminal" evidence="21">
    <location>
        <begin position="259"/>
        <end position="329"/>
    </location>
</feature>
<comment type="subcellular location">
    <subcellularLocation>
        <location evidence="1 18">Cytoplasm</location>
    </subcellularLocation>
</comment>
<accession>A0AAE6FUL3</accession>
<keyword evidence="13 18" id="KW-0012">Acyltransferase</keyword>
<feature type="binding site" evidence="18">
    <location>
        <position position="102"/>
    </location>
    <ligand>
        <name>Mg(2+)</name>
        <dbReference type="ChEBI" id="CHEBI:18420"/>
    </ligand>
</feature>
<feature type="binding site" evidence="18">
    <location>
        <begin position="382"/>
        <end position="383"/>
    </location>
    <ligand>
        <name>acetyl-CoA</name>
        <dbReference type="ChEBI" id="CHEBI:57288"/>
    </ligand>
</feature>
<evidence type="ECO:0000256" key="12">
    <source>
        <dbReference type="ARBA" id="ARBA00023268"/>
    </source>
</evidence>
<keyword evidence="12 18" id="KW-0511">Multifunctional enzyme</keyword>
<feature type="binding site" evidence="18">
    <location>
        <position position="223"/>
    </location>
    <ligand>
        <name>Mg(2+)</name>
        <dbReference type="ChEBI" id="CHEBI:18420"/>
    </ligand>
</feature>
<dbReference type="PANTHER" id="PTHR43584">
    <property type="entry name" value="NUCLEOTIDYL TRANSFERASE"/>
    <property type="match status" value="1"/>
</dbReference>
<evidence type="ECO:0000259" key="21">
    <source>
        <dbReference type="Pfam" id="PF25087"/>
    </source>
</evidence>
<dbReference type="InterPro" id="IPR029044">
    <property type="entry name" value="Nucleotide-diphossugar_trans"/>
</dbReference>
<feature type="binding site" evidence="18">
    <location>
        <position position="329"/>
    </location>
    <ligand>
        <name>UDP-N-acetyl-alpha-D-glucosamine</name>
        <dbReference type="ChEBI" id="CHEBI:57705"/>
    </ligand>
</feature>
<feature type="binding site" evidence="18">
    <location>
        <begin position="8"/>
        <end position="11"/>
    </location>
    <ligand>
        <name>UDP-N-acetyl-alpha-D-glucosamine</name>
        <dbReference type="ChEBI" id="CHEBI:57705"/>
    </ligand>
</feature>
<feature type="binding site" evidence="18">
    <location>
        <position position="347"/>
    </location>
    <ligand>
        <name>UDP-N-acetyl-alpha-D-glucosamine</name>
        <dbReference type="ChEBI" id="CHEBI:57705"/>
    </ligand>
</feature>
<dbReference type="EMBL" id="CP040986">
    <property type="protein sequence ID" value="QDD14093.1"/>
    <property type="molecule type" value="Genomic_DNA"/>
</dbReference>
<keyword evidence="8 18" id="KW-0677">Repeat</keyword>
<comment type="cofactor">
    <cofactor evidence="18">
        <name>Mg(2+)</name>
        <dbReference type="ChEBI" id="CHEBI:18420"/>
    </cofactor>
    <text evidence="18">Binds 1 Mg(2+) ion per subunit.</text>
</comment>
<evidence type="ECO:0000256" key="19">
    <source>
        <dbReference type="SAM" id="MobiDB-lite"/>
    </source>
</evidence>
<feature type="binding site" evidence="18">
    <location>
        <position position="436"/>
    </location>
    <ligand>
        <name>acetyl-CoA</name>
        <dbReference type="ChEBI" id="CHEBI:57288"/>
    </ligand>
</feature>
<dbReference type="Pfam" id="PF12804">
    <property type="entry name" value="NTP_transf_3"/>
    <property type="match status" value="1"/>
</dbReference>
<comment type="catalytic activity">
    <reaction evidence="15 18">
        <text>alpha-D-glucosamine 1-phosphate + acetyl-CoA = N-acetyl-alpha-D-glucosamine 1-phosphate + CoA + H(+)</text>
        <dbReference type="Rhea" id="RHEA:13725"/>
        <dbReference type="ChEBI" id="CHEBI:15378"/>
        <dbReference type="ChEBI" id="CHEBI:57287"/>
        <dbReference type="ChEBI" id="CHEBI:57288"/>
        <dbReference type="ChEBI" id="CHEBI:57776"/>
        <dbReference type="ChEBI" id="CHEBI:58516"/>
        <dbReference type="EC" id="2.3.1.157"/>
    </reaction>
</comment>
<comment type="function">
    <text evidence="17 18">Catalyzes the last two sequential reactions in the de novo biosynthetic pathway for UDP-N-acetylglucosamine (UDP-GlcNAc). The C-terminal domain catalyzes the transfer of acetyl group from acetyl coenzyme A to glucosamine-1-phosphate (GlcN-1-P) to produce N-acetylglucosamine-1-phosphate (GlcNAc-1-P), which is converted into UDP-GlcNAc by the transfer of uridine 5-monophosphate (from uridine 5-triphosphate), a reaction catalyzed by the N-terminal domain.</text>
</comment>
<evidence type="ECO:0000256" key="6">
    <source>
        <dbReference type="ARBA" id="ARBA00022695"/>
    </source>
</evidence>
<dbReference type="GO" id="GO:0009252">
    <property type="term" value="P:peptidoglycan biosynthetic process"/>
    <property type="evidence" value="ECO:0007669"/>
    <property type="project" value="UniProtKB-UniRule"/>
</dbReference>